<evidence type="ECO:0000313" key="8">
    <source>
        <dbReference type="Proteomes" id="UP000078397"/>
    </source>
</evidence>
<dbReference type="Proteomes" id="UP000078397">
    <property type="component" value="Unassembled WGS sequence"/>
</dbReference>
<keyword evidence="8" id="KW-1185">Reference proteome</keyword>
<organism evidence="7 8">
    <name type="scientific">Pochonia chlamydosporia 170</name>
    <dbReference type="NCBI Taxonomy" id="1380566"/>
    <lineage>
        <taxon>Eukaryota</taxon>
        <taxon>Fungi</taxon>
        <taxon>Dikarya</taxon>
        <taxon>Ascomycota</taxon>
        <taxon>Pezizomycotina</taxon>
        <taxon>Sordariomycetes</taxon>
        <taxon>Hypocreomycetidae</taxon>
        <taxon>Hypocreales</taxon>
        <taxon>Clavicipitaceae</taxon>
        <taxon>Pochonia</taxon>
    </lineage>
</organism>
<dbReference type="GO" id="GO:0051537">
    <property type="term" value="F:2 iron, 2 sulfur cluster binding"/>
    <property type="evidence" value="ECO:0007669"/>
    <property type="project" value="UniProtKB-KW"/>
</dbReference>
<accession>A0A179FH27</accession>
<name>A0A179FH27_METCM</name>
<evidence type="ECO:0000256" key="3">
    <source>
        <dbReference type="ARBA" id="ARBA00023004"/>
    </source>
</evidence>
<dbReference type="Pfam" id="PF00355">
    <property type="entry name" value="Rieske"/>
    <property type="match status" value="1"/>
</dbReference>
<dbReference type="SUPFAM" id="SSF50022">
    <property type="entry name" value="ISP domain"/>
    <property type="match status" value="1"/>
</dbReference>
<evidence type="ECO:0000256" key="5">
    <source>
        <dbReference type="ARBA" id="ARBA00034078"/>
    </source>
</evidence>
<dbReference type="Gene3D" id="2.102.10.10">
    <property type="entry name" value="Rieske [2Fe-2S] iron-sulphur domain"/>
    <property type="match status" value="1"/>
</dbReference>
<protein>
    <submittedName>
        <fullName evidence="7">Rieske (2Fe-2S) domain-containing protein</fullName>
    </submittedName>
</protein>
<sequence>MNFFFRSRPDTSWTPAGPVSSFPNLGEDAGNLIQSRLCDANLQPGCKIFHVPKDQPSDSSEIHISPESLESPVTGDALKDQVVVFQYRGKFHAVDHRCPHQSYPLSNGSPFDIEDFGVILSAGLSCPKHGWSFDLFTGMSDRGTYKLPVWEVQLRNKDGKVIDQKGDDHVDVHDGTVWVRRKQRMG</sequence>
<dbReference type="EMBL" id="LSBJ02000005">
    <property type="protein sequence ID" value="OAQ64561.1"/>
    <property type="molecule type" value="Genomic_DNA"/>
</dbReference>
<reference evidence="7 8" key="1">
    <citation type="journal article" date="2016" name="PLoS Pathog.">
        <title>Biosynthesis of antibiotic leucinostatins in bio-control fungus Purpureocillium lilacinum and their inhibition on phytophthora revealed by genome mining.</title>
        <authorList>
            <person name="Wang G."/>
            <person name="Liu Z."/>
            <person name="Lin R."/>
            <person name="Li E."/>
            <person name="Mao Z."/>
            <person name="Ling J."/>
            <person name="Yang Y."/>
            <person name="Yin W.B."/>
            <person name="Xie B."/>
        </authorList>
    </citation>
    <scope>NUCLEOTIDE SEQUENCE [LARGE SCALE GENOMIC DNA]</scope>
    <source>
        <strain evidence="7">170</strain>
    </source>
</reference>
<keyword evidence="2" id="KW-0479">Metal-binding</keyword>
<proteinExistence type="predicted"/>
<keyword evidence="3" id="KW-0408">Iron</keyword>
<comment type="cofactor">
    <cofactor evidence="5">
        <name>[2Fe-2S] cluster</name>
        <dbReference type="ChEBI" id="CHEBI:190135"/>
    </cofactor>
</comment>
<dbReference type="PANTHER" id="PTHR21496">
    <property type="entry name" value="FERREDOXIN-RELATED"/>
    <property type="match status" value="1"/>
</dbReference>
<comment type="caution">
    <text evidence="7">The sequence shown here is derived from an EMBL/GenBank/DDBJ whole genome shotgun (WGS) entry which is preliminary data.</text>
</comment>
<evidence type="ECO:0000256" key="4">
    <source>
        <dbReference type="ARBA" id="ARBA00023014"/>
    </source>
</evidence>
<evidence type="ECO:0000313" key="7">
    <source>
        <dbReference type="EMBL" id="OAQ64561.1"/>
    </source>
</evidence>
<dbReference type="GO" id="GO:0046872">
    <property type="term" value="F:metal ion binding"/>
    <property type="evidence" value="ECO:0007669"/>
    <property type="project" value="UniProtKB-KW"/>
</dbReference>
<dbReference type="OrthoDB" id="426882at2759"/>
<dbReference type="PROSITE" id="PS51296">
    <property type="entry name" value="RIESKE"/>
    <property type="match status" value="1"/>
</dbReference>
<dbReference type="InterPro" id="IPR017941">
    <property type="entry name" value="Rieske_2Fe-2S"/>
</dbReference>
<keyword evidence="4" id="KW-0411">Iron-sulfur</keyword>
<dbReference type="AlphaFoldDB" id="A0A179FH27"/>
<dbReference type="InterPro" id="IPR036922">
    <property type="entry name" value="Rieske_2Fe-2S_sf"/>
</dbReference>
<gene>
    <name evidence="7" type="ORF">VFPPC_13909</name>
</gene>
<keyword evidence="1" id="KW-0001">2Fe-2S</keyword>
<dbReference type="RefSeq" id="XP_018141875.1">
    <property type="nucleotide sequence ID" value="XM_018291681.1"/>
</dbReference>
<evidence type="ECO:0000256" key="1">
    <source>
        <dbReference type="ARBA" id="ARBA00022714"/>
    </source>
</evidence>
<dbReference type="GeneID" id="28855675"/>
<feature type="domain" description="Rieske" evidence="6">
    <location>
        <begin position="59"/>
        <end position="163"/>
    </location>
</feature>
<dbReference type="CDD" id="cd03467">
    <property type="entry name" value="Rieske"/>
    <property type="match status" value="1"/>
</dbReference>
<evidence type="ECO:0000259" key="6">
    <source>
        <dbReference type="PROSITE" id="PS51296"/>
    </source>
</evidence>
<dbReference type="KEGG" id="pchm:VFPPC_13909"/>
<evidence type="ECO:0000256" key="2">
    <source>
        <dbReference type="ARBA" id="ARBA00022723"/>
    </source>
</evidence>
<dbReference type="PANTHER" id="PTHR21496:SF0">
    <property type="entry name" value="RIESKE DOMAIN-CONTAINING PROTEIN"/>
    <property type="match status" value="1"/>
</dbReference>